<feature type="compositionally biased region" description="Basic and acidic residues" evidence="8">
    <location>
        <begin position="93"/>
        <end position="110"/>
    </location>
</feature>
<dbReference type="InterPro" id="IPR001394">
    <property type="entry name" value="Peptidase_C19_UCH"/>
</dbReference>
<feature type="region of interest" description="Disordered" evidence="8">
    <location>
        <begin position="1954"/>
        <end position="1981"/>
    </location>
</feature>
<feature type="domain" description="USP" evidence="9">
    <location>
        <begin position="1721"/>
        <end position="2035"/>
    </location>
</feature>
<feature type="region of interest" description="Disordered" evidence="8">
    <location>
        <begin position="423"/>
        <end position="566"/>
    </location>
</feature>
<dbReference type="InterPro" id="IPR038765">
    <property type="entry name" value="Papain-like_cys_pep_sf"/>
</dbReference>
<reference evidence="10 11" key="1">
    <citation type="submission" date="2015-07" db="EMBL/GenBank/DDBJ databases">
        <title>The genome of Melipona quadrifasciata.</title>
        <authorList>
            <person name="Pan H."/>
            <person name="Kapheim K."/>
        </authorList>
    </citation>
    <scope>NUCLEOTIDE SEQUENCE [LARGE SCALE GENOMIC DNA]</scope>
    <source>
        <strain evidence="10">0111107301</strain>
        <tissue evidence="10">Whole body</tissue>
    </source>
</reference>
<evidence type="ECO:0000256" key="6">
    <source>
        <dbReference type="ARBA" id="ARBA00022801"/>
    </source>
</evidence>
<dbReference type="STRING" id="166423.A0A0M9A6P1"/>
<feature type="compositionally biased region" description="Basic and acidic residues" evidence="8">
    <location>
        <begin position="497"/>
        <end position="513"/>
    </location>
</feature>
<evidence type="ECO:0000256" key="4">
    <source>
        <dbReference type="ARBA" id="ARBA00022670"/>
    </source>
</evidence>
<comment type="similarity">
    <text evidence="2">Belongs to the peptidase C19 family.</text>
</comment>
<feature type="compositionally biased region" description="Basic residues" evidence="8">
    <location>
        <begin position="549"/>
        <end position="563"/>
    </location>
</feature>
<name>A0A0M9A6P1_9HYME</name>
<dbReference type="PROSITE" id="PS50235">
    <property type="entry name" value="USP_3"/>
    <property type="match status" value="1"/>
</dbReference>
<keyword evidence="5" id="KW-0833">Ubl conjugation pathway</keyword>
<dbReference type="SUPFAM" id="SSF54001">
    <property type="entry name" value="Cysteine proteinases"/>
    <property type="match status" value="1"/>
</dbReference>
<dbReference type="Pfam" id="PF00443">
    <property type="entry name" value="UCH"/>
    <property type="match status" value="1"/>
</dbReference>
<dbReference type="PROSITE" id="PS00972">
    <property type="entry name" value="USP_1"/>
    <property type="match status" value="1"/>
</dbReference>
<dbReference type="InterPro" id="IPR050164">
    <property type="entry name" value="Peptidase_C19"/>
</dbReference>
<accession>A0A0M9A6P1</accession>
<feature type="region of interest" description="Disordered" evidence="8">
    <location>
        <begin position="1314"/>
        <end position="1333"/>
    </location>
</feature>
<feature type="region of interest" description="Disordered" evidence="8">
    <location>
        <begin position="1186"/>
        <end position="1209"/>
    </location>
</feature>
<dbReference type="InterPro" id="IPR016024">
    <property type="entry name" value="ARM-type_fold"/>
</dbReference>
<feature type="compositionally biased region" description="Basic and acidic residues" evidence="8">
    <location>
        <begin position="1954"/>
        <end position="1969"/>
    </location>
</feature>
<protein>
    <recommendedName>
        <fullName evidence="3">ubiquitinyl hydrolase 1</fullName>
        <ecNumber evidence="3">3.4.19.12</ecNumber>
    </recommendedName>
</protein>
<feature type="region of interest" description="Disordered" evidence="8">
    <location>
        <begin position="88"/>
        <end position="110"/>
    </location>
</feature>
<gene>
    <name evidence="10" type="ORF">WN51_10427</name>
</gene>
<dbReference type="PANTHER" id="PTHR24006">
    <property type="entry name" value="UBIQUITIN CARBOXYL-TERMINAL HYDROLASE"/>
    <property type="match status" value="1"/>
</dbReference>
<evidence type="ECO:0000256" key="5">
    <source>
        <dbReference type="ARBA" id="ARBA00022786"/>
    </source>
</evidence>
<dbReference type="Gene3D" id="3.90.70.10">
    <property type="entry name" value="Cysteine proteinases"/>
    <property type="match status" value="1"/>
</dbReference>
<evidence type="ECO:0000256" key="7">
    <source>
        <dbReference type="ARBA" id="ARBA00022807"/>
    </source>
</evidence>
<dbReference type="InterPro" id="IPR028889">
    <property type="entry name" value="USP"/>
</dbReference>
<dbReference type="Proteomes" id="UP000053105">
    <property type="component" value="Unassembled WGS sequence"/>
</dbReference>
<organism evidence="10 11">
    <name type="scientific">Melipona quadrifasciata</name>
    <dbReference type="NCBI Taxonomy" id="166423"/>
    <lineage>
        <taxon>Eukaryota</taxon>
        <taxon>Metazoa</taxon>
        <taxon>Ecdysozoa</taxon>
        <taxon>Arthropoda</taxon>
        <taxon>Hexapoda</taxon>
        <taxon>Insecta</taxon>
        <taxon>Pterygota</taxon>
        <taxon>Neoptera</taxon>
        <taxon>Endopterygota</taxon>
        <taxon>Hymenoptera</taxon>
        <taxon>Apocrita</taxon>
        <taxon>Aculeata</taxon>
        <taxon>Apoidea</taxon>
        <taxon>Anthophila</taxon>
        <taxon>Apidae</taxon>
        <taxon>Melipona</taxon>
    </lineage>
</organism>
<evidence type="ECO:0000313" key="11">
    <source>
        <dbReference type="Proteomes" id="UP000053105"/>
    </source>
</evidence>
<keyword evidence="11" id="KW-1185">Reference proteome</keyword>
<keyword evidence="6 10" id="KW-0378">Hydrolase</keyword>
<keyword evidence="4" id="KW-0645">Protease</keyword>
<feature type="compositionally biased region" description="Polar residues" evidence="8">
    <location>
        <begin position="1314"/>
        <end position="1327"/>
    </location>
</feature>
<evidence type="ECO:0000256" key="1">
    <source>
        <dbReference type="ARBA" id="ARBA00000707"/>
    </source>
</evidence>
<proteinExistence type="inferred from homology"/>
<dbReference type="EC" id="3.4.19.12" evidence="3"/>
<evidence type="ECO:0000259" key="9">
    <source>
        <dbReference type="PROSITE" id="PS50235"/>
    </source>
</evidence>
<dbReference type="GO" id="GO:0016579">
    <property type="term" value="P:protein deubiquitination"/>
    <property type="evidence" value="ECO:0007669"/>
    <property type="project" value="InterPro"/>
</dbReference>
<dbReference type="GO" id="GO:0005634">
    <property type="term" value="C:nucleus"/>
    <property type="evidence" value="ECO:0007669"/>
    <property type="project" value="TreeGrafter"/>
</dbReference>
<dbReference type="GO" id="GO:0006508">
    <property type="term" value="P:proteolysis"/>
    <property type="evidence" value="ECO:0007669"/>
    <property type="project" value="UniProtKB-KW"/>
</dbReference>
<comment type="catalytic activity">
    <reaction evidence="1">
        <text>Thiol-dependent hydrolysis of ester, thioester, amide, peptide and isopeptide bonds formed by the C-terminal Gly of ubiquitin (a 76-residue protein attached to proteins as an intracellular targeting signal).</text>
        <dbReference type="EC" id="3.4.19.12"/>
    </reaction>
</comment>
<dbReference type="EMBL" id="KQ435736">
    <property type="protein sequence ID" value="KOX77033.1"/>
    <property type="molecule type" value="Genomic_DNA"/>
</dbReference>
<dbReference type="PANTHER" id="PTHR24006:SF827">
    <property type="entry name" value="UBIQUITIN CARBOXYL-TERMINAL HYDROLASE 34"/>
    <property type="match status" value="1"/>
</dbReference>
<evidence type="ECO:0000256" key="8">
    <source>
        <dbReference type="SAM" id="MobiDB-lite"/>
    </source>
</evidence>
<evidence type="ECO:0000256" key="3">
    <source>
        <dbReference type="ARBA" id="ARBA00012759"/>
    </source>
</evidence>
<dbReference type="SUPFAM" id="SSF48371">
    <property type="entry name" value="ARM repeat"/>
    <property type="match status" value="1"/>
</dbReference>
<dbReference type="GO" id="GO:0004843">
    <property type="term" value="F:cysteine-type deubiquitinase activity"/>
    <property type="evidence" value="ECO:0007669"/>
    <property type="project" value="UniProtKB-EC"/>
</dbReference>
<feature type="compositionally biased region" description="Low complexity" evidence="8">
    <location>
        <begin position="435"/>
        <end position="446"/>
    </location>
</feature>
<dbReference type="InterPro" id="IPR056850">
    <property type="entry name" value="ARM_UBP34_24_USP9X_Y"/>
</dbReference>
<evidence type="ECO:0000256" key="2">
    <source>
        <dbReference type="ARBA" id="ARBA00009085"/>
    </source>
</evidence>
<keyword evidence="7" id="KW-0788">Thiol protease</keyword>
<dbReference type="GO" id="GO:0005829">
    <property type="term" value="C:cytosol"/>
    <property type="evidence" value="ECO:0007669"/>
    <property type="project" value="TreeGrafter"/>
</dbReference>
<sequence length="2868" mass="322228">MCDVCVDFHDLLLSYDERSSKEQDGLATLCISDVDTTLHYVNQWVQRQCMCCYREIKNFDRFIRLTQSVVLCTLQQLQVIQQNGQQTSIGKVPSKDEKEEGKTDENKAENSDFAQIEIQMKHNWSQQDREKLFHLLSKIFLLNFPLYIAMKHGGAINPLAPIKDEGGYCEPHDPEVPAPLIRAVSIFCHQGGFNLMSACFDMENTLPVSLAHSMVVVICNLKLWLNYGSVIQLFIPLRSRVMKYMCRLADKELRTPAVRTMADFMWSAVKDPIDAVLPSFDRDGLDLAFKYFTSTTLTMRLAGIAQINAHITAFNELCNSETVAEVEQVGHALAAWLTENNIIAHIFGPNLHVEVIKQSHIVLSFLAMEGRITCSDMDTMWQAAQLKHCGRPVYDLLAPLVKHLAPTPVLHLYSLLGKLEPKDHTEQSTSGIGGSSTSDPSGIDGSSPDEDEEEPSPAPSEGPSPRKQARGDSSDGEGPFKTKNVGTAVVQTSSNEGEDHAIEKSECFTESTKDSACSIQDDLKEKQSGSDAEADTEKSNTEETIAIEKRKRKVLRKRKKPQKRSLVTTDKALEGIVNEENNMKTKDLMLDIKYRPEDVLNSTLDTGGLVSMDDPKGVDALDRVKQQAMALDPSDQQVPTTAALLRRANKNKYMSLVGHNVDRAPDSADTSHDEDDSDVAGVLAAADGPGAVISELAGLVHATGPTFLPSGLDEMLSDEEGSYSSRISNKSEKNMADFDGEESGCEEELAQLAARHLTAIQMQAYHPHHSHPTMTIRRSVCRPPQVRSIRQTVTRVNSQFNLDTVCKPGNTLLWDLLQDDKIGQLGEGLALEAEKALCNLLCFNVDRLIPMKFIEGCLENLATNRSVVVSLRLLPKLLASFQQFGAMDAHTITTWADRERGMMRHFFNNLKTYTNTGPKNSLYSHQTEIQVRLQFLSSIFSPLGSPDCFRLSLEQVDILWQCLSQDTTCADELFSWLLSQAKSTEQHALGMDTLKHLCMRKLPSLPPETISMTGLSLFQQLCNLARLAAAHLDRPLRDVDSVGMDFLWRIALKAKSTDVSMAAIQYLNGYYMSRQLTQEAEFVSQCMTHLAAASADLETNEEASLRCIQRALLLLRTHLEAFRKRYAYHLRRWILEGRGAVLGSLLTDGPIRMITQGQELTIDFDEKTLQEMGFKDGQLVFISPGAGRGNGSGRCNKRDVDSPSLLPPPPRESLPTLLLLRPQYFEQLFTLMRTLSAMKTVVKGGQEIPHTKAQVLSRRVWDTLTLLPTSPTLLRGFQKLGETTLPELLDPASPQKLMYSLYIVESLSRHSTTNQPSVVNCTSSASGNEGDGDIDDNHEDKEKDVAWSTLFIQHGGLRHLFDIFMSGCLEQGDGSEWQQDCLASLLKQLCYLGVVKEEKKRSKADKLLVPKLSEVMLSMMNVEAVMSRITSILNEASLPRDPNHYKTGLFGRSQVIHYTMALLVCWVHSDETVKQYLFSSSEPFGKTWLRRLVLEDPEPAVFNHSLIVSMLNTLLEHLIIAEAMQPSHRKPDLPLHLHPMLDDGKEPYGPACRDYFWLVCRLVDSLPEEAIKEGSDDSNLTIDLETLAIRVIDSVLNRDHLETRHNTVEDDGLVGLLNLTCNIMTHNPPCKQGKIGQNLLHEVFDFLFALPNPRSKHVPKCKSQVSRSAAFDLLVELVKSAPDNYRILHEKLLAQHKPGPHSPYPWDYWPHEDGRSDCGYVGLTNLGATCYMASCMQHLYMMPQARVSILGADCNRANKHQLTLRELQRMFAYLLESERKAYNPRSFCRVYTMNHEPLNTGEQKDMAEFFIDLVSKLEEMTSDLKNLVKTLFCGVISNNVVSLDCEHVSRTLEEFYTVRCQVADMRNLYESLDEVTVKDTLEGDNMYTCSQCGKKARAEKRACFKKLPHILCFNTMRYTFNMGTMSKEKVNTHFSFPLRLDMSGYVEKKLMPQHYQEEKKASEKRKSEISEEEEEEEVVAMPTEKLRPASLDKMITLIATLVERSRGPDHRLALSPADLSAVAGGKGFPFLYQQTRDVINLNQTRNLIQSLCRWNDRLAIHIVTMIFQAITKHTDVCQPFFKLLTLLTESSGLSGLPCMTQLILGRVWEAARVAPHGALEWLALAVTRSKLAHAWVLQGLDTWLQHFLLEHSNQRVRSAAAFLLVSLVPSTHFRQGYRSAHRLGLGCNTSRELQLSPEATLVLHKIYTALLRLLQPARHYIDIQTHGTMKLTAYFALLTYCVISKTEKLMFGQYLNDLWTLFHPKLSEPSIPVHHNKQAVLLFWYHVCSDCPENVALILHNPHITKNIAFNYILADHEDQDVVLFNRVMLPAYYGLLRLCCQQSRTFTRQLAAHQNIQWAFKNITPHPTQYSTLQDILNKQKAEIASFRRGTLSSYLQGLDGRSCWATLISAFRILIESDDDRLYVVYNGGLSMALEAFHMLHIMYHEATACHVAGDLAELIAIIVELVRCIRTARDGPDTRNILANSPLLSHCHAALQESHAAVPPGPYLPRRSTPPGKMPTRPARPMVQMAVPHSQLEASKGVDPEYDNALLEFYLPYHELIDVMCRLAINNDCMTETLVSLSAMLGFEGVPLHLALFPRLWLDVHAATHIDRKHIASLLCSSYTVDYVDAVLLDERSSLGIPAIHAFLKTFFPKLANHVLTEQTCLLIDNLVSSMVAMVEAVDIQASAHRLTGDLRALALVYNSSTRLKPPSSLLPALETLLSRTRAIKVKESNQQEAEAPTKKRKFMMNENSETTDKELHLPIKELNKQKNISNINIEEKDKEEVNDMTSSDSGGDKTISRNNIQAESIPTNISTISPGLIDTVTTNNCTNQLRCSLTNVSWFEMLEKTILDLQTIVQLQMKSN</sequence>
<dbReference type="Pfam" id="PF25010">
    <property type="entry name" value="ARM_UBP24_USP9X-Y"/>
    <property type="match status" value="1"/>
</dbReference>
<evidence type="ECO:0000313" key="10">
    <source>
        <dbReference type="EMBL" id="KOX77033.1"/>
    </source>
</evidence>
<dbReference type="OrthoDB" id="289038at2759"/>
<dbReference type="InterPro" id="IPR018200">
    <property type="entry name" value="USP_CS"/>
</dbReference>